<organism evidence="2 3">
    <name type="scientific">Paenibacillus dendritiformis C454</name>
    <dbReference type="NCBI Taxonomy" id="1131935"/>
    <lineage>
        <taxon>Bacteria</taxon>
        <taxon>Bacillati</taxon>
        <taxon>Bacillota</taxon>
        <taxon>Bacilli</taxon>
        <taxon>Bacillales</taxon>
        <taxon>Paenibacillaceae</taxon>
        <taxon>Paenibacillus</taxon>
    </lineage>
</organism>
<dbReference type="AlphaFoldDB" id="H3S9B2"/>
<feature type="transmembrane region" description="Helical" evidence="1">
    <location>
        <begin position="6"/>
        <end position="25"/>
    </location>
</feature>
<protein>
    <submittedName>
        <fullName evidence="2">Uncharacterized protein</fullName>
    </submittedName>
</protein>
<comment type="caution">
    <text evidence="2">The sequence shown here is derived from an EMBL/GenBank/DDBJ whole genome shotgun (WGS) entry which is preliminary data.</text>
</comment>
<dbReference type="EMBL" id="AHKH01000001">
    <property type="protein sequence ID" value="EHQ64360.1"/>
    <property type="molecule type" value="Genomic_DNA"/>
</dbReference>
<sequence>MKDVLIIIISVILFYSFTLLIFRLADNDKRRVIKWARKLNGSLCVLSVCFFGLETYTDGLESSMDLHKPNSLWLVFFNLLFFMCIIVINWGHLRLESGKIRSKFNRDYTERQGNFVLMLSMIGGPLITYGIIISYFNL</sequence>
<feature type="transmembrane region" description="Helical" evidence="1">
    <location>
        <begin position="73"/>
        <end position="93"/>
    </location>
</feature>
<keyword evidence="3" id="KW-1185">Reference proteome</keyword>
<proteinExistence type="predicted"/>
<feature type="transmembrane region" description="Helical" evidence="1">
    <location>
        <begin position="37"/>
        <end position="53"/>
    </location>
</feature>
<evidence type="ECO:0000313" key="3">
    <source>
        <dbReference type="Proteomes" id="UP000003900"/>
    </source>
</evidence>
<keyword evidence="1" id="KW-0812">Transmembrane</keyword>
<reference evidence="2 3" key="1">
    <citation type="journal article" date="2012" name="J. Bacteriol.">
        <title>Genome Sequence of the Pattern-Forming Social Bacterium Paenibacillus dendritiformis C454 Chiral Morphotype.</title>
        <authorList>
            <person name="Sirota-Madi A."/>
            <person name="Olender T."/>
            <person name="Helman Y."/>
            <person name="Brainis I."/>
            <person name="Finkelshtein A."/>
            <person name="Roth D."/>
            <person name="Hagai E."/>
            <person name="Leshkowitz D."/>
            <person name="Brodsky L."/>
            <person name="Galatenko V."/>
            <person name="Nikolaev V."/>
            <person name="Gutnick D.L."/>
            <person name="Lancet D."/>
            <person name="Ben-Jacob E."/>
        </authorList>
    </citation>
    <scope>NUCLEOTIDE SEQUENCE [LARGE SCALE GENOMIC DNA]</scope>
    <source>
        <strain evidence="2 3">C454</strain>
    </source>
</reference>
<feature type="transmembrane region" description="Helical" evidence="1">
    <location>
        <begin position="114"/>
        <end position="136"/>
    </location>
</feature>
<keyword evidence="1" id="KW-0472">Membrane</keyword>
<dbReference type="Proteomes" id="UP000003900">
    <property type="component" value="Unassembled WGS sequence"/>
</dbReference>
<accession>H3S9B2</accession>
<evidence type="ECO:0000313" key="2">
    <source>
        <dbReference type="EMBL" id="EHQ64360.1"/>
    </source>
</evidence>
<name>H3S9B2_9BACL</name>
<gene>
    <name evidence="2" type="ORF">PDENDC454_00560</name>
</gene>
<evidence type="ECO:0000256" key="1">
    <source>
        <dbReference type="SAM" id="Phobius"/>
    </source>
</evidence>
<keyword evidence="1" id="KW-1133">Transmembrane helix</keyword>